<keyword evidence="5" id="KW-0812">Transmembrane</keyword>
<dbReference type="PIRSF" id="PIRSF000124">
    <property type="entry name" value="UDPglc_GDPman_dh"/>
    <property type="match status" value="1"/>
</dbReference>
<evidence type="ECO:0000256" key="2">
    <source>
        <dbReference type="ARBA" id="ARBA00023002"/>
    </source>
</evidence>
<dbReference type="RefSeq" id="WP_271169945.1">
    <property type="nucleotide sequence ID" value="NZ_BSFI01000023.1"/>
</dbReference>
<dbReference type="InterPro" id="IPR028359">
    <property type="entry name" value="UDP_ManNAc/GlcNAc_DH"/>
</dbReference>
<reference evidence="7" key="1">
    <citation type="journal article" date="2014" name="Int. J. Syst. Evol. Microbiol.">
        <title>Complete genome sequence of Corynebacterium casei LMG S-19264T (=DSM 44701T), isolated from a smear-ripened cheese.</title>
        <authorList>
            <consortium name="US DOE Joint Genome Institute (JGI-PGF)"/>
            <person name="Walter F."/>
            <person name="Albersmeier A."/>
            <person name="Kalinowski J."/>
            <person name="Ruckert C."/>
        </authorList>
    </citation>
    <scope>NUCLEOTIDE SEQUENCE</scope>
    <source>
        <strain evidence="7">VKM B-2347</strain>
    </source>
</reference>
<feature type="transmembrane region" description="Helical" evidence="5">
    <location>
        <begin position="12"/>
        <end position="32"/>
    </location>
</feature>
<comment type="similarity">
    <text evidence="1 4">Belongs to the UDP-glucose/GDP-mannose dehydrogenase family.</text>
</comment>
<evidence type="ECO:0000256" key="5">
    <source>
        <dbReference type="SAM" id="Phobius"/>
    </source>
</evidence>
<sequence>MESVSRGRRRIAIIGLGYVGLPVAVLFARNGFETIGFDIDAARVSELSAGLDHTLEVEGDDLTSCGAAFTSDPTRLTEADFFIVTVPTPVDAANKPDLSALRAASRTVGGALRAGDIVVYESTVYPGATEEECVPLLEQISGLRCGEDFTVGYSPERINPGDKEHGVASILKVVSGQDERTTKIVADTYGAVITAGVHIAPSIKVAEAAKVIENSQRDINIAFMNELSEIFRRLDIDTGDVLAAAGTKWNFLNFIPGLVGGHCIGVDPYYLAYRAEKAGYYPQVILAGRRINDTMGQTVARECIRMMLRGAGKLGSVVQLGLTFKENVPDLRNSRAASIVSELQSFGVDPKIVDPWASREAALEEYGITLTDIEAVGRADVVILAVSHREFVEGGWKLLSSILEPGKSVVFDVKSVLDRTETPPGVTLRRL</sequence>
<dbReference type="InterPro" id="IPR001732">
    <property type="entry name" value="UDP-Glc/GDP-Man_DH_N"/>
</dbReference>
<keyword evidence="3" id="KW-0520">NAD</keyword>
<dbReference type="InterPro" id="IPR014026">
    <property type="entry name" value="UDP-Glc/GDP-Man_DH_dimer"/>
</dbReference>
<dbReference type="AlphaFoldDB" id="A0A9W6J5S0"/>
<dbReference type="InterPro" id="IPR017476">
    <property type="entry name" value="UDP-Glc/GDP-Man"/>
</dbReference>
<dbReference type="Gene3D" id="3.40.50.720">
    <property type="entry name" value="NAD(P)-binding Rossmann-like Domain"/>
    <property type="match status" value="2"/>
</dbReference>
<dbReference type="EMBL" id="BSFI01000023">
    <property type="protein sequence ID" value="GLK69725.1"/>
    <property type="molecule type" value="Genomic_DNA"/>
</dbReference>
<keyword evidence="2" id="KW-0560">Oxidoreductase</keyword>
<dbReference type="SMART" id="SM00984">
    <property type="entry name" value="UDPG_MGDP_dh_C"/>
    <property type="match status" value="1"/>
</dbReference>
<evidence type="ECO:0000313" key="8">
    <source>
        <dbReference type="Proteomes" id="UP001143372"/>
    </source>
</evidence>
<dbReference type="InterPro" id="IPR036291">
    <property type="entry name" value="NAD(P)-bd_dom_sf"/>
</dbReference>
<protein>
    <submittedName>
        <fullName evidence="7">UDP-N-acetyl-D-galactosamine dehydrogenase</fullName>
    </submittedName>
</protein>
<dbReference type="PIRSF" id="PIRSF500136">
    <property type="entry name" value="UDP_ManNAc_DH"/>
    <property type="match status" value="1"/>
</dbReference>
<evidence type="ECO:0000259" key="6">
    <source>
        <dbReference type="SMART" id="SM00984"/>
    </source>
</evidence>
<dbReference type="Pfam" id="PF00984">
    <property type="entry name" value="UDPG_MGDP_dh"/>
    <property type="match status" value="1"/>
</dbReference>
<dbReference type="GO" id="GO:0016616">
    <property type="term" value="F:oxidoreductase activity, acting on the CH-OH group of donors, NAD or NADP as acceptor"/>
    <property type="evidence" value="ECO:0007669"/>
    <property type="project" value="InterPro"/>
</dbReference>
<dbReference type="NCBIfam" id="TIGR03026">
    <property type="entry name" value="NDP-sugDHase"/>
    <property type="match status" value="1"/>
</dbReference>
<name>A0A9W6J5S0_9HYPH</name>
<organism evidence="7 8">
    <name type="scientific">Hansschlegelia plantiphila</name>
    <dbReference type="NCBI Taxonomy" id="374655"/>
    <lineage>
        <taxon>Bacteria</taxon>
        <taxon>Pseudomonadati</taxon>
        <taxon>Pseudomonadota</taxon>
        <taxon>Alphaproteobacteria</taxon>
        <taxon>Hyphomicrobiales</taxon>
        <taxon>Methylopilaceae</taxon>
        <taxon>Hansschlegelia</taxon>
    </lineage>
</organism>
<dbReference type="Pfam" id="PF03721">
    <property type="entry name" value="UDPG_MGDP_dh_N"/>
    <property type="match status" value="1"/>
</dbReference>
<dbReference type="Proteomes" id="UP001143372">
    <property type="component" value="Unassembled WGS sequence"/>
</dbReference>
<dbReference type="SUPFAM" id="SSF51735">
    <property type="entry name" value="NAD(P)-binding Rossmann-fold domains"/>
    <property type="match status" value="1"/>
</dbReference>
<dbReference type="InterPro" id="IPR014027">
    <property type="entry name" value="UDP-Glc/GDP-Man_DH_C"/>
</dbReference>
<keyword evidence="8" id="KW-1185">Reference proteome</keyword>
<dbReference type="InterPro" id="IPR008927">
    <property type="entry name" value="6-PGluconate_DH-like_C_sf"/>
</dbReference>
<dbReference type="SUPFAM" id="SSF52413">
    <property type="entry name" value="UDP-glucose/GDP-mannose dehydrogenase C-terminal domain"/>
    <property type="match status" value="1"/>
</dbReference>
<dbReference type="Pfam" id="PF03720">
    <property type="entry name" value="UDPG_MGDP_dh_C"/>
    <property type="match status" value="1"/>
</dbReference>
<dbReference type="GO" id="GO:0051287">
    <property type="term" value="F:NAD binding"/>
    <property type="evidence" value="ECO:0007669"/>
    <property type="project" value="InterPro"/>
</dbReference>
<evidence type="ECO:0000256" key="3">
    <source>
        <dbReference type="ARBA" id="ARBA00023027"/>
    </source>
</evidence>
<dbReference type="GO" id="GO:0000271">
    <property type="term" value="P:polysaccharide biosynthetic process"/>
    <property type="evidence" value="ECO:0007669"/>
    <property type="project" value="InterPro"/>
</dbReference>
<reference evidence="7" key="2">
    <citation type="submission" date="2023-01" db="EMBL/GenBank/DDBJ databases">
        <authorList>
            <person name="Sun Q."/>
            <person name="Evtushenko L."/>
        </authorList>
    </citation>
    <scope>NUCLEOTIDE SEQUENCE</scope>
    <source>
        <strain evidence="7">VKM B-2347</strain>
    </source>
</reference>
<accession>A0A9W6J5S0</accession>
<keyword evidence="5" id="KW-0472">Membrane</keyword>
<dbReference type="SUPFAM" id="SSF48179">
    <property type="entry name" value="6-phosphogluconate dehydrogenase C-terminal domain-like"/>
    <property type="match status" value="1"/>
</dbReference>
<evidence type="ECO:0000256" key="1">
    <source>
        <dbReference type="ARBA" id="ARBA00006601"/>
    </source>
</evidence>
<comment type="caution">
    <text evidence="7">The sequence shown here is derived from an EMBL/GenBank/DDBJ whole genome shotgun (WGS) entry which is preliminary data.</text>
</comment>
<feature type="domain" description="UDP-glucose/GDP-mannose dehydrogenase C-terminal" evidence="6">
    <location>
        <begin position="320"/>
        <end position="419"/>
    </location>
</feature>
<evidence type="ECO:0000313" key="7">
    <source>
        <dbReference type="EMBL" id="GLK69725.1"/>
    </source>
</evidence>
<proteinExistence type="inferred from homology"/>
<dbReference type="PANTHER" id="PTHR43491:SF2">
    <property type="entry name" value="UDP-N-ACETYL-D-MANNOSAMINE DEHYDROGENASE"/>
    <property type="match status" value="1"/>
</dbReference>
<dbReference type="InterPro" id="IPR036220">
    <property type="entry name" value="UDP-Glc/GDP-Man_DH_C_sf"/>
</dbReference>
<dbReference type="GO" id="GO:0016628">
    <property type="term" value="F:oxidoreductase activity, acting on the CH-CH group of donors, NAD or NADP as acceptor"/>
    <property type="evidence" value="ECO:0007669"/>
    <property type="project" value="InterPro"/>
</dbReference>
<gene>
    <name evidence="7" type="primary">capL</name>
    <name evidence="7" type="ORF">GCM10008179_33630</name>
</gene>
<keyword evidence="5" id="KW-1133">Transmembrane helix</keyword>
<dbReference type="PANTHER" id="PTHR43491">
    <property type="entry name" value="UDP-N-ACETYL-D-MANNOSAMINE DEHYDROGENASE"/>
    <property type="match status" value="1"/>
</dbReference>
<evidence type="ECO:0000256" key="4">
    <source>
        <dbReference type="PIRNR" id="PIRNR000124"/>
    </source>
</evidence>